<evidence type="ECO:0000313" key="1">
    <source>
        <dbReference type="EMBL" id="GIY21178.1"/>
    </source>
</evidence>
<dbReference type="EMBL" id="BPLR01007978">
    <property type="protein sequence ID" value="GIY21178.1"/>
    <property type="molecule type" value="Genomic_DNA"/>
</dbReference>
<accession>A0AAV4RGU1</accession>
<dbReference type="AlphaFoldDB" id="A0AAV4RGU1"/>
<name>A0AAV4RGU1_CAEEX</name>
<dbReference type="Proteomes" id="UP001054945">
    <property type="component" value="Unassembled WGS sequence"/>
</dbReference>
<keyword evidence="2" id="KW-1185">Reference proteome</keyword>
<proteinExistence type="predicted"/>
<reference evidence="1 2" key="1">
    <citation type="submission" date="2021-06" db="EMBL/GenBank/DDBJ databases">
        <title>Caerostris extrusa draft genome.</title>
        <authorList>
            <person name="Kono N."/>
            <person name="Arakawa K."/>
        </authorList>
    </citation>
    <scope>NUCLEOTIDE SEQUENCE [LARGE SCALE GENOMIC DNA]</scope>
</reference>
<sequence>MSESFKKALRGKKGAARCLHSLRDGEFLKRCREMECQAVARFLHRKLLENVESSTDGDDVSGVYISPVEINKERNETVT</sequence>
<protein>
    <submittedName>
        <fullName evidence="1">Uncharacterized protein</fullName>
    </submittedName>
</protein>
<organism evidence="1 2">
    <name type="scientific">Caerostris extrusa</name>
    <name type="common">Bark spider</name>
    <name type="synonym">Caerostris bankana</name>
    <dbReference type="NCBI Taxonomy" id="172846"/>
    <lineage>
        <taxon>Eukaryota</taxon>
        <taxon>Metazoa</taxon>
        <taxon>Ecdysozoa</taxon>
        <taxon>Arthropoda</taxon>
        <taxon>Chelicerata</taxon>
        <taxon>Arachnida</taxon>
        <taxon>Araneae</taxon>
        <taxon>Araneomorphae</taxon>
        <taxon>Entelegynae</taxon>
        <taxon>Araneoidea</taxon>
        <taxon>Araneidae</taxon>
        <taxon>Caerostris</taxon>
    </lineage>
</organism>
<evidence type="ECO:0000313" key="2">
    <source>
        <dbReference type="Proteomes" id="UP001054945"/>
    </source>
</evidence>
<gene>
    <name evidence="1" type="ORF">CEXT_435431</name>
</gene>
<comment type="caution">
    <text evidence="1">The sequence shown here is derived from an EMBL/GenBank/DDBJ whole genome shotgun (WGS) entry which is preliminary data.</text>
</comment>